<dbReference type="RefSeq" id="WP_125126546.1">
    <property type="nucleotide sequence ID" value="NZ_RHJS01000002.1"/>
</dbReference>
<dbReference type="Pfam" id="PF04346">
    <property type="entry name" value="EutH"/>
    <property type="match status" value="1"/>
</dbReference>
<dbReference type="PANTHER" id="PTHR40089">
    <property type="entry name" value="ETHANOLAMINE UTILIZATION PROTEIN EUTH"/>
    <property type="match status" value="1"/>
</dbReference>
<comment type="caution">
    <text evidence="2">The sequence shown here is derived from an EMBL/GenBank/DDBJ whole genome shotgun (WGS) entry which is preliminary data.</text>
</comment>
<keyword evidence="1" id="KW-1133">Transmembrane helix</keyword>
<dbReference type="EMBL" id="RHJS01000002">
    <property type="protein sequence ID" value="RRK30751.1"/>
    <property type="molecule type" value="Genomic_DNA"/>
</dbReference>
<dbReference type="Proteomes" id="UP000274920">
    <property type="component" value="Unassembled WGS sequence"/>
</dbReference>
<dbReference type="PANTHER" id="PTHR40089:SF1">
    <property type="entry name" value="ETHANOLAMINE PERMEASE EUTH-RELATED"/>
    <property type="match status" value="1"/>
</dbReference>
<evidence type="ECO:0000313" key="3">
    <source>
        <dbReference type="Proteomes" id="UP000274920"/>
    </source>
</evidence>
<feature type="transmembrane region" description="Helical" evidence="1">
    <location>
        <begin position="63"/>
        <end position="84"/>
    </location>
</feature>
<feature type="transmembrane region" description="Helical" evidence="1">
    <location>
        <begin position="301"/>
        <end position="322"/>
    </location>
</feature>
<feature type="transmembrane region" description="Helical" evidence="1">
    <location>
        <begin position="234"/>
        <end position="253"/>
    </location>
</feature>
<evidence type="ECO:0000313" key="2">
    <source>
        <dbReference type="EMBL" id="RRK30751.1"/>
    </source>
</evidence>
<dbReference type="PIRSF" id="PIRSF019466">
    <property type="entry name" value="EutH"/>
    <property type="match status" value="1"/>
</dbReference>
<feature type="transmembrane region" description="Helical" evidence="1">
    <location>
        <begin position="328"/>
        <end position="350"/>
    </location>
</feature>
<dbReference type="GO" id="GO:0005886">
    <property type="term" value="C:plasma membrane"/>
    <property type="evidence" value="ECO:0007669"/>
    <property type="project" value="TreeGrafter"/>
</dbReference>
<dbReference type="AlphaFoldDB" id="A0A426DDF9"/>
<feature type="transmembrane region" description="Helical" evidence="1">
    <location>
        <begin position="169"/>
        <end position="187"/>
    </location>
</feature>
<keyword evidence="3" id="KW-1185">Reference proteome</keyword>
<proteinExistence type="predicted"/>
<evidence type="ECO:0000256" key="1">
    <source>
        <dbReference type="SAM" id="Phobius"/>
    </source>
</evidence>
<dbReference type="GO" id="GO:0034228">
    <property type="term" value="F:ethanolamine transmembrane transporter activity"/>
    <property type="evidence" value="ECO:0007669"/>
    <property type="project" value="InterPro"/>
</dbReference>
<organism evidence="2 3">
    <name type="scientific">Schaedlerella arabinosiphila</name>
    <dbReference type="NCBI Taxonomy" id="2044587"/>
    <lineage>
        <taxon>Bacteria</taxon>
        <taxon>Bacillati</taxon>
        <taxon>Bacillota</taxon>
        <taxon>Clostridia</taxon>
        <taxon>Lachnospirales</taxon>
        <taxon>Lachnospiraceae</taxon>
        <taxon>Schaedlerella</taxon>
    </lineage>
</organism>
<name>A0A426DDF9_9FIRM</name>
<keyword evidence="1" id="KW-0812">Transmembrane</keyword>
<dbReference type="InterPro" id="IPR007441">
    <property type="entry name" value="EutH"/>
</dbReference>
<gene>
    <name evidence="2" type="ORF">EBB54_04680</name>
</gene>
<feature type="transmembrane region" description="Helical" evidence="1">
    <location>
        <begin position="194"/>
        <end position="214"/>
    </location>
</feature>
<reference evidence="2" key="1">
    <citation type="submission" date="2018-10" db="EMBL/GenBank/DDBJ databases">
        <title>Schaedlerella arabinophila gen. nov. sp. nov., isolated from the mouse intestinal tract and comparative analysis with the genome of the closely related altered Schaedler flora strain ASF502.</title>
        <authorList>
            <person name="Miyake S."/>
            <person name="Soh M."/>
            <person name="Seedorf H."/>
        </authorList>
    </citation>
    <scope>NUCLEOTIDE SEQUENCE [LARGE SCALE GENOMIC DNA]</scope>
    <source>
        <strain evidence="2">DSM 106076</strain>
    </source>
</reference>
<feature type="transmembrane region" description="Helical" evidence="1">
    <location>
        <begin position="140"/>
        <end position="163"/>
    </location>
</feature>
<feature type="transmembrane region" description="Helical" evidence="1">
    <location>
        <begin position="36"/>
        <end position="56"/>
    </location>
</feature>
<keyword evidence="1" id="KW-0472">Membrane</keyword>
<protein>
    <submittedName>
        <fullName evidence="2">Ethanolamine utilization protein EutH</fullName>
    </submittedName>
</protein>
<accession>A0A426DDF9</accession>
<sequence length="377" mass="39043">MNTTIMWIMAAGAAAGGLDRICGNRLGLGKRFEEGFMLLGATALSMAGIICLTPLLSGLLKQFLVPLWNLSGLDPGILGGILAIDMGGYQLSMELANAPSVGRYAGIVAGATFGCTVTFTIPVGMGMISRQERPLFARGILIGLGMMPVSLVMGGLFCGLGIVEILLQSLPVFLLSLMFMSGIRFFPDQTIKGFGYFAAGIGFLTTVGLTAGAVEYMTGFRLLKGLAPIEEAMAVVSSIGVVMLGSLPVAEILRRLLEKPLNWAGQKTGMNGNSVAGLLMGIVSPVPAIAMMKEMDARGKVVNAAFLVCGASALAAHMGFTFGTEPDLILPLLLSKLTGGLCGAAAALLLTGQADGSNISFQKGECDNDNHPKITGA</sequence>
<feature type="transmembrane region" description="Helical" evidence="1">
    <location>
        <begin position="104"/>
        <end position="128"/>
    </location>
</feature>